<dbReference type="EMBL" id="JAHRHY010000003">
    <property type="protein sequence ID" value="KAG9071101.1"/>
    <property type="molecule type" value="Genomic_DNA"/>
</dbReference>
<feature type="active site" description="Proton donor/acceptor" evidence="1">
    <location>
        <position position="308"/>
    </location>
</feature>
<dbReference type="Gene3D" id="1.10.1370.30">
    <property type="match status" value="1"/>
</dbReference>
<evidence type="ECO:0000256" key="1">
    <source>
        <dbReference type="PIRSR" id="PIRSR006615-2"/>
    </source>
</evidence>
<accession>A0A9P7Y4D4</accession>
<keyword evidence="3" id="KW-1185">Reference proteome</keyword>
<sequence>MTVLAKSSTELRSESVRSLYDQLTARLKDLNHLNGISGLLQWDQEVMMPSKAAASRADQLSTLAGVSHEMQTSSVLGSLLEELEQRQDLSAELNPYELANIRLSRKTYKEETLLPVELVKANAALNSKSVGAWVEARKESDFSKFAPFLQDQVNILRQKVAYKMKGGVCEEARKINEKARASLGLTETDECYKGYYQALLNDYEPGFKDDRLQVLFSDLKQNLVPLIAKIKAKNFQHDNSYIEGDFDVKKQTEFSHRISKQIGFDTDAGRLDVSTHPFTGGAHPTDVRMTTRYTINNFQEGITGTIHETGHSLYEQGRNKEFVDTPVSQALSLGVHESQSLLWERMVALSKPFWTYTLPLLKEQFPDREDLQAVTPEQYYNAFNRVEPGFIRIEADEVTYPMHVILRYEIEKALVEGDIQVADVPALWNAKMKEYLGLEVTEDRIGCLQDTHWAVGLIGYFPTYTLGSIYAVQIFATAKAAIPNLDENLAKGEFPVLKEWLNKNVHEQGSLRESGDDLIFDLTGKHLDSSLYVKYLTDKYTAIYDL</sequence>
<dbReference type="PROSITE" id="PS52034">
    <property type="entry name" value="PEPTIDASE_M32"/>
    <property type="match status" value="1"/>
</dbReference>
<dbReference type="PRINTS" id="PR00998">
    <property type="entry name" value="CRBOXYPTASET"/>
</dbReference>
<dbReference type="AlphaFoldDB" id="A0A9P7Y4D4"/>
<protein>
    <recommendedName>
        <fullName evidence="4">Carboxypeptidase Taq</fullName>
    </recommendedName>
</protein>
<proteinExistence type="predicted"/>
<dbReference type="SUPFAM" id="SSF55486">
    <property type="entry name" value="Metalloproteases ('zincins'), catalytic domain"/>
    <property type="match status" value="1"/>
</dbReference>
<evidence type="ECO:0008006" key="4">
    <source>
        <dbReference type="Google" id="ProtNLM"/>
    </source>
</evidence>
<dbReference type="GO" id="GO:0006508">
    <property type="term" value="P:proteolysis"/>
    <property type="evidence" value="ECO:0007669"/>
    <property type="project" value="InterPro"/>
</dbReference>
<comment type="caution">
    <text evidence="2">The sequence shown here is derived from an EMBL/GenBank/DDBJ whole genome shotgun (WGS) entry which is preliminary data.</text>
</comment>
<dbReference type="InterPro" id="IPR001333">
    <property type="entry name" value="Peptidase_M32_Taq"/>
</dbReference>
<evidence type="ECO:0000313" key="3">
    <source>
        <dbReference type="Proteomes" id="UP000707451"/>
    </source>
</evidence>
<dbReference type="PANTHER" id="PTHR34217">
    <property type="entry name" value="METAL-DEPENDENT CARBOXYPEPTIDASE"/>
    <property type="match status" value="1"/>
</dbReference>
<gene>
    <name evidence="2" type="ORF">KI688_008644</name>
</gene>
<dbReference type="PIRSF" id="PIRSF006615">
    <property type="entry name" value="Zn_crbxpep_Taq"/>
    <property type="match status" value="1"/>
</dbReference>
<dbReference type="Pfam" id="PF02074">
    <property type="entry name" value="Peptidase_M32"/>
    <property type="match status" value="2"/>
</dbReference>
<organism evidence="2 3">
    <name type="scientific">Linnemannia hyalina</name>
    <dbReference type="NCBI Taxonomy" id="64524"/>
    <lineage>
        <taxon>Eukaryota</taxon>
        <taxon>Fungi</taxon>
        <taxon>Fungi incertae sedis</taxon>
        <taxon>Mucoromycota</taxon>
        <taxon>Mortierellomycotina</taxon>
        <taxon>Mortierellomycetes</taxon>
        <taxon>Mortierellales</taxon>
        <taxon>Mortierellaceae</taxon>
        <taxon>Linnemannia</taxon>
    </lineage>
</organism>
<dbReference type="CDD" id="cd06460">
    <property type="entry name" value="M32_Taq"/>
    <property type="match status" value="1"/>
</dbReference>
<dbReference type="OrthoDB" id="10249837at2759"/>
<dbReference type="GO" id="GO:0004181">
    <property type="term" value="F:metallocarboxypeptidase activity"/>
    <property type="evidence" value="ECO:0007669"/>
    <property type="project" value="InterPro"/>
</dbReference>
<reference evidence="2" key="1">
    <citation type="submission" date="2021-06" db="EMBL/GenBank/DDBJ databases">
        <title>Genome Sequence of Mortierella hyaline Strain SCG-10, a Cold-Adapted, Nitrate-Reducing Fungus Isolated from Soil in Minnesota, USA.</title>
        <authorList>
            <person name="Aldossari N."/>
        </authorList>
    </citation>
    <scope>NUCLEOTIDE SEQUENCE</scope>
    <source>
        <strain evidence="2">SCG-10</strain>
    </source>
</reference>
<dbReference type="Proteomes" id="UP000707451">
    <property type="component" value="Unassembled WGS sequence"/>
</dbReference>
<name>A0A9P7Y4D4_9FUNG</name>
<dbReference type="PANTHER" id="PTHR34217:SF1">
    <property type="entry name" value="CARBOXYPEPTIDASE 1"/>
    <property type="match status" value="1"/>
</dbReference>
<evidence type="ECO:0000313" key="2">
    <source>
        <dbReference type="EMBL" id="KAG9071101.1"/>
    </source>
</evidence>